<feature type="domain" description="Major facilitator superfamily (MFS) profile" evidence="8">
    <location>
        <begin position="48"/>
        <end position="264"/>
    </location>
</feature>
<dbReference type="SUPFAM" id="SSF103473">
    <property type="entry name" value="MFS general substrate transporter"/>
    <property type="match status" value="1"/>
</dbReference>
<keyword evidence="6 7" id="KW-0472">Membrane</keyword>
<dbReference type="PANTHER" id="PTHR42718:SF46">
    <property type="entry name" value="BLR6921 PROTEIN"/>
    <property type="match status" value="1"/>
</dbReference>
<comment type="caution">
    <text evidence="9">The sequence shown here is derived from an EMBL/GenBank/DDBJ whole genome shotgun (WGS) entry which is preliminary data.</text>
</comment>
<keyword evidence="5 7" id="KW-1133">Transmembrane helix</keyword>
<organism evidence="9 10">
    <name type="scientific">Actinomadura rudentiformis</name>
    <dbReference type="NCBI Taxonomy" id="359158"/>
    <lineage>
        <taxon>Bacteria</taxon>
        <taxon>Bacillati</taxon>
        <taxon>Actinomycetota</taxon>
        <taxon>Actinomycetes</taxon>
        <taxon>Streptosporangiales</taxon>
        <taxon>Thermomonosporaceae</taxon>
        <taxon>Actinomadura</taxon>
    </lineage>
</organism>
<evidence type="ECO:0000256" key="5">
    <source>
        <dbReference type="ARBA" id="ARBA00022989"/>
    </source>
</evidence>
<evidence type="ECO:0000256" key="3">
    <source>
        <dbReference type="ARBA" id="ARBA00022475"/>
    </source>
</evidence>
<evidence type="ECO:0000256" key="2">
    <source>
        <dbReference type="ARBA" id="ARBA00022448"/>
    </source>
</evidence>
<feature type="transmembrane region" description="Helical" evidence="7">
    <location>
        <begin position="119"/>
        <end position="139"/>
    </location>
</feature>
<dbReference type="Proteomes" id="UP000468735">
    <property type="component" value="Unassembled WGS sequence"/>
</dbReference>
<evidence type="ECO:0000256" key="4">
    <source>
        <dbReference type="ARBA" id="ARBA00022692"/>
    </source>
</evidence>
<evidence type="ECO:0000256" key="6">
    <source>
        <dbReference type="ARBA" id="ARBA00023136"/>
    </source>
</evidence>
<dbReference type="PROSITE" id="PS50850">
    <property type="entry name" value="MFS"/>
    <property type="match status" value="1"/>
</dbReference>
<keyword evidence="4 7" id="KW-0812">Transmembrane</keyword>
<dbReference type="GO" id="GO:0005886">
    <property type="term" value="C:plasma membrane"/>
    <property type="evidence" value="ECO:0007669"/>
    <property type="project" value="UniProtKB-SubCell"/>
</dbReference>
<evidence type="ECO:0000313" key="10">
    <source>
        <dbReference type="Proteomes" id="UP000468735"/>
    </source>
</evidence>
<proteinExistence type="predicted"/>
<feature type="transmembrane region" description="Helical" evidence="7">
    <location>
        <begin position="225"/>
        <end position="244"/>
    </location>
</feature>
<name>A0A6H9YAU9_9ACTN</name>
<evidence type="ECO:0000256" key="1">
    <source>
        <dbReference type="ARBA" id="ARBA00004651"/>
    </source>
</evidence>
<dbReference type="InterPro" id="IPR020846">
    <property type="entry name" value="MFS_dom"/>
</dbReference>
<dbReference type="Pfam" id="PF07690">
    <property type="entry name" value="MFS_1"/>
    <property type="match status" value="1"/>
</dbReference>
<feature type="transmembrane region" description="Helical" evidence="7">
    <location>
        <begin position="84"/>
        <end position="107"/>
    </location>
</feature>
<feature type="transmembrane region" description="Helical" evidence="7">
    <location>
        <begin position="12"/>
        <end position="34"/>
    </location>
</feature>
<dbReference type="InterPro" id="IPR011701">
    <property type="entry name" value="MFS"/>
</dbReference>
<comment type="subcellular location">
    <subcellularLocation>
        <location evidence="1">Cell membrane</location>
        <topology evidence="1">Multi-pass membrane protein</topology>
    </subcellularLocation>
</comment>
<evidence type="ECO:0000313" key="9">
    <source>
        <dbReference type="EMBL" id="KAB2340137.1"/>
    </source>
</evidence>
<protein>
    <submittedName>
        <fullName evidence="9">Multidrug efflux MFS transporter</fullName>
    </submittedName>
</protein>
<keyword evidence="3" id="KW-1003">Cell membrane</keyword>
<gene>
    <name evidence="9" type="ORF">F8566_45530</name>
</gene>
<dbReference type="RefSeq" id="WP_151569951.1">
    <property type="nucleotide sequence ID" value="NZ_WBMT01000031.1"/>
</dbReference>
<sequence>MRVADHGPVAGWGSVRTVSLLTGAIVLFGLFAVVESRAKAPLIPLRVFRVRALVGGNLMTLLVAMSTYGGALIMSIYAQEVLGYSAVVFGLSTAIYSAMSIVGSNLAGLLTTRFGYKKVAVLGAVLLSVGTLLLSRVPVDGAYWTDLLPGLVVFGAGIGTTVVASAIAALSDVAPNESGLASGINNSVFQIGAAFGIAVCTTVSVAYTDPAAADARTGLNEGVQAAFGAVAVFAIICLVMAIALNMMRERTKKPGAEAHTSLHS</sequence>
<evidence type="ECO:0000259" key="8">
    <source>
        <dbReference type="PROSITE" id="PS50850"/>
    </source>
</evidence>
<dbReference type="OrthoDB" id="4668943at2"/>
<dbReference type="GO" id="GO:0022857">
    <property type="term" value="F:transmembrane transporter activity"/>
    <property type="evidence" value="ECO:0007669"/>
    <property type="project" value="InterPro"/>
</dbReference>
<dbReference type="AlphaFoldDB" id="A0A6H9YAU9"/>
<keyword evidence="10" id="KW-1185">Reference proteome</keyword>
<feature type="transmembrane region" description="Helical" evidence="7">
    <location>
        <begin position="54"/>
        <end position="78"/>
    </location>
</feature>
<keyword evidence="2" id="KW-0813">Transport</keyword>
<dbReference type="EMBL" id="WBMT01000031">
    <property type="protein sequence ID" value="KAB2340137.1"/>
    <property type="molecule type" value="Genomic_DNA"/>
</dbReference>
<dbReference type="InterPro" id="IPR036259">
    <property type="entry name" value="MFS_trans_sf"/>
</dbReference>
<reference evidence="9 10" key="1">
    <citation type="submission" date="2019-09" db="EMBL/GenBank/DDBJ databases">
        <title>Actinomadura physcomitrii sp. nov., a novel actinomycete isolated from moss [Physcomitrium sphaericum (Ludw) Fuernr].</title>
        <authorList>
            <person name="Zhuang X."/>
            <person name="Liu C."/>
        </authorList>
    </citation>
    <scope>NUCLEOTIDE SEQUENCE [LARGE SCALE GENOMIC DNA]</scope>
    <source>
        <strain evidence="9 10">HMC1</strain>
    </source>
</reference>
<dbReference type="Gene3D" id="1.20.1250.20">
    <property type="entry name" value="MFS general substrate transporter like domains"/>
    <property type="match status" value="1"/>
</dbReference>
<evidence type="ECO:0000256" key="7">
    <source>
        <dbReference type="SAM" id="Phobius"/>
    </source>
</evidence>
<dbReference type="PANTHER" id="PTHR42718">
    <property type="entry name" value="MAJOR FACILITATOR SUPERFAMILY MULTIDRUG TRANSPORTER MFSC"/>
    <property type="match status" value="1"/>
</dbReference>
<feature type="transmembrane region" description="Helical" evidence="7">
    <location>
        <begin position="183"/>
        <end position="205"/>
    </location>
</feature>
<feature type="transmembrane region" description="Helical" evidence="7">
    <location>
        <begin position="151"/>
        <end position="171"/>
    </location>
</feature>
<accession>A0A6H9YAU9</accession>